<comment type="caution">
    <text evidence="1">The sequence shown here is derived from an EMBL/GenBank/DDBJ whole genome shotgun (WGS) entry which is preliminary data.</text>
</comment>
<organism evidence="1 2">
    <name type="scientific">Taxus chinensis</name>
    <name type="common">Chinese yew</name>
    <name type="synonym">Taxus wallichiana var. chinensis</name>
    <dbReference type="NCBI Taxonomy" id="29808"/>
    <lineage>
        <taxon>Eukaryota</taxon>
        <taxon>Viridiplantae</taxon>
        <taxon>Streptophyta</taxon>
        <taxon>Embryophyta</taxon>
        <taxon>Tracheophyta</taxon>
        <taxon>Spermatophyta</taxon>
        <taxon>Pinopsida</taxon>
        <taxon>Pinidae</taxon>
        <taxon>Conifers II</taxon>
        <taxon>Cupressales</taxon>
        <taxon>Taxaceae</taxon>
        <taxon>Taxus</taxon>
    </lineage>
</organism>
<dbReference type="Proteomes" id="UP000824469">
    <property type="component" value="Unassembled WGS sequence"/>
</dbReference>
<reference evidence="1 2" key="1">
    <citation type="journal article" date="2021" name="Nat. Plants">
        <title>The Taxus genome provides insights into paclitaxel biosynthesis.</title>
        <authorList>
            <person name="Xiong X."/>
            <person name="Gou J."/>
            <person name="Liao Q."/>
            <person name="Li Y."/>
            <person name="Zhou Q."/>
            <person name="Bi G."/>
            <person name="Li C."/>
            <person name="Du R."/>
            <person name="Wang X."/>
            <person name="Sun T."/>
            <person name="Guo L."/>
            <person name="Liang H."/>
            <person name="Lu P."/>
            <person name="Wu Y."/>
            <person name="Zhang Z."/>
            <person name="Ro D.K."/>
            <person name="Shang Y."/>
            <person name="Huang S."/>
            <person name="Yan J."/>
        </authorList>
    </citation>
    <scope>NUCLEOTIDE SEQUENCE [LARGE SCALE GENOMIC DNA]</scope>
    <source>
        <strain evidence="1">Ta-2019</strain>
    </source>
</reference>
<evidence type="ECO:0000313" key="1">
    <source>
        <dbReference type="EMBL" id="KAH9292118.1"/>
    </source>
</evidence>
<dbReference type="EMBL" id="JAHRHJ020003255">
    <property type="protein sequence ID" value="KAH9292118.1"/>
    <property type="molecule type" value="Genomic_DNA"/>
</dbReference>
<sequence>RWVRAFSPLLTDFVLGIGSSCYEDEKKRQRFMEIVTAKSGHGISWEMERELVQSGFSRVRLQSSSDHFVGSCRPVVFDWPTEKGFRIPFDRAFGCPTDKGSGPPAEKGFGCPLEKGFAPVVDRGVGCPAEACIHGGIANELLGLLEL</sequence>
<dbReference type="AlphaFoldDB" id="A0AA38F711"/>
<accession>A0AA38F711</accession>
<keyword evidence="2" id="KW-1185">Reference proteome</keyword>
<feature type="non-terminal residue" evidence="1">
    <location>
        <position position="147"/>
    </location>
</feature>
<feature type="non-terminal residue" evidence="1">
    <location>
        <position position="1"/>
    </location>
</feature>
<evidence type="ECO:0000313" key="2">
    <source>
        <dbReference type="Proteomes" id="UP000824469"/>
    </source>
</evidence>
<protein>
    <submittedName>
        <fullName evidence="1">Uncharacterized protein</fullName>
    </submittedName>
</protein>
<gene>
    <name evidence="1" type="ORF">KI387_042704</name>
</gene>
<name>A0AA38F711_TAXCH</name>
<proteinExistence type="predicted"/>